<dbReference type="Proteomes" id="UP000198211">
    <property type="component" value="Unassembled WGS sequence"/>
</dbReference>
<protein>
    <submittedName>
        <fullName evidence="2">Polyprotein</fullName>
    </submittedName>
</protein>
<comment type="caution">
    <text evidence="2">The sequence shown here is derived from an EMBL/GenBank/DDBJ whole genome shotgun (WGS) entry which is preliminary data.</text>
</comment>
<sequence>MSPKAQGQNDILRDDNYFLWEFGARMALARKDLLSHIELKAQDDALRDTPEWKAADMKALGVLVKLLGPNYQTMIRDATSAGQAWGILREFFVKQNLHNRVQLRKELHDFEMPVGGNLMNHLMAFDDICLRLTAVGDALAEDERIIILLGSLPQEYDGMVKIIEAHGKVSLLETKEMSQDKRALSTSNEADAQMSVDVAAVVVAEVATEGKGVDCRQQVDHGGEDEFLFSAAETYTASWLLDSGASSHMTGDRTDFTVFEELASTLTITVANGERLPAQGKGTVKFVLEGGRTVCMTDVLYIPGINRKLISVSALASKGVQLSFGADVCVLKHEDKVVARVRKQGRLYIWDVRAEASVEGIYQQHV</sequence>
<organism evidence="2 3">
    <name type="scientific">Phytophthora megakarya</name>
    <dbReference type="NCBI Taxonomy" id="4795"/>
    <lineage>
        <taxon>Eukaryota</taxon>
        <taxon>Sar</taxon>
        <taxon>Stramenopiles</taxon>
        <taxon>Oomycota</taxon>
        <taxon>Peronosporomycetes</taxon>
        <taxon>Peronosporales</taxon>
        <taxon>Peronosporaceae</taxon>
        <taxon>Phytophthora</taxon>
    </lineage>
</organism>
<dbReference type="InterPro" id="IPR054722">
    <property type="entry name" value="PolX-like_BBD"/>
</dbReference>
<dbReference type="PANTHER" id="PTHR47481:SF7">
    <property type="entry name" value="CCHC-TYPE DOMAIN-CONTAINING PROTEIN"/>
    <property type="match status" value="1"/>
</dbReference>
<dbReference type="AlphaFoldDB" id="A0A225VF32"/>
<accession>A0A225VF32</accession>
<keyword evidence="3" id="KW-1185">Reference proteome</keyword>
<feature type="domain" description="Retrovirus-related Pol polyprotein from transposon TNT 1-94-like beta-barrel" evidence="1">
    <location>
        <begin position="239"/>
        <end position="320"/>
    </location>
</feature>
<dbReference type="EMBL" id="NBNE01005491">
    <property type="protein sequence ID" value="OWZ03488.1"/>
    <property type="molecule type" value="Genomic_DNA"/>
</dbReference>
<reference evidence="3" key="1">
    <citation type="submission" date="2017-03" db="EMBL/GenBank/DDBJ databases">
        <title>Phytopthora megakarya and P. palmivora, two closely related causual agents of cacao black pod achieved similar genome size and gene model numbers by different mechanisms.</title>
        <authorList>
            <person name="Ali S."/>
            <person name="Shao J."/>
            <person name="Larry D.J."/>
            <person name="Kronmiller B."/>
            <person name="Shen D."/>
            <person name="Strem M.D."/>
            <person name="Melnick R.L."/>
            <person name="Guiltinan M.J."/>
            <person name="Tyler B.M."/>
            <person name="Meinhardt L.W."/>
            <person name="Bailey B.A."/>
        </authorList>
    </citation>
    <scope>NUCLEOTIDE SEQUENCE [LARGE SCALE GENOMIC DNA]</scope>
    <source>
        <strain evidence="3">zdho120</strain>
    </source>
</reference>
<dbReference type="Pfam" id="PF14223">
    <property type="entry name" value="Retrotran_gag_2"/>
    <property type="match status" value="1"/>
</dbReference>
<proteinExistence type="predicted"/>
<gene>
    <name evidence="2" type="ORF">PHMEG_00024773</name>
</gene>
<evidence type="ECO:0000259" key="1">
    <source>
        <dbReference type="Pfam" id="PF22936"/>
    </source>
</evidence>
<evidence type="ECO:0000313" key="3">
    <source>
        <dbReference type="Proteomes" id="UP000198211"/>
    </source>
</evidence>
<dbReference type="OrthoDB" id="92642at2759"/>
<name>A0A225VF32_9STRA</name>
<evidence type="ECO:0000313" key="2">
    <source>
        <dbReference type="EMBL" id="OWZ03488.1"/>
    </source>
</evidence>
<dbReference type="Pfam" id="PF22936">
    <property type="entry name" value="Pol_BBD"/>
    <property type="match status" value="1"/>
</dbReference>
<dbReference type="PANTHER" id="PTHR47481">
    <property type="match status" value="1"/>
</dbReference>
<dbReference type="STRING" id="4795.A0A225VF32"/>